<evidence type="ECO:0000313" key="1">
    <source>
        <dbReference type="EMBL" id="CAB4570154.1"/>
    </source>
</evidence>
<accession>A0A6J6E4C5</accession>
<sequence length="84" mass="9391">MDRRCPRCDEAVEVLDKSRVVIAGRRVDREHTRRVSDPEHALAGELPVHVSPEGRDESDFGDVGLAVEHGLVKVRDAPPQRDVE</sequence>
<organism evidence="1">
    <name type="scientific">freshwater metagenome</name>
    <dbReference type="NCBI Taxonomy" id="449393"/>
    <lineage>
        <taxon>unclassified sequences</taxon>
        <taxon>metagenomes</taxon>
        <taxon>ecological metagenomes</taxon>
    </lineage>
</organism>
<dbReference type="EMBL" id="CAEZTD010000117">
    <property type="protein sequence ID" value="CAB4570154.1"/>
    <property type="molecule type" value="Genomic_DNA"/>
</dbReference>
<proteinExistence type="predicted"/>
<protein>
    <submittedName>
        <fullName evidence="1">Unannotated protein</fullName>
    </submittedName>
</protein>
<reference evidence="1" key="1">
    <citation type="submission" date="2020-05" db="EMBL/GenBank/DDBJ databases">
        <authorList>
            <person name="Chiriac C."/>
            <person name="Salcher M."/>
            <person name="Ghai R."/>
            <person name="Kavagutti S V."/>
        </authorList>
    </citation>
    <scope>NUCLEOTIDE SEQUENCE</scope>
</reference>
<dbReference type="AlphaFoldDB" id="A0A6J6E4C5"/>
<gene>
    <name evidence="1" type="ORF">UFOPK1591_01253</name>
</gene>
<name>A0A6J6E4C5_9ZZZZ</name>